<organism evidence="1 2">
    <name type="scientific">Actinia tenebrosa</name>
    <name type="common">Australian red waratah sea anemone</name>
    <dbReference type="NCBI Taxonomy" id="6105"/>
    <lineage>
        <taxon>Eukaryota</taxon>
        <taxon>Metazoa</taxon>
        <taxon>Cnidaria</taxon>
        <taxon>Anthozoa</taxon>
        <taxon>Hexacorallia</taxon>
        <taxon>Actiniaria</taxon>
        <taxon>Actiniidae</taxon>
        <taxon>Actinia</taxon>
    </lineage>
</organism>
<protein>
    <submittedName>
        <fullName evidence="2">Uncharacterized protein LOC116298939 isoform X1</fullName>
    </submittedName>
</protein>
<evidence type="ECO:0000313" key="1">
    <source>
        <dbReference type="Proteomes" id="UP000515163"/>
    </source>
</evidence>
<sequence length="252" mass="28531">MTIYKKGADSKAKIILNRSTSGLVRTLRSDIFNSKLNMNLNVKLSIWLYAITSFTLLVDSLSIKNDYYAYINEDEALERAMPLNEPEFGVEMEEMDSKEDSTCTNGTFTICKPITASKILGVLKQLGVRQNPAIRIAKVSKRFLRELKMNNGTLKATQRKRRSSNNYSELCEEKEVVMNFQLIHPKVSLLYVVRGVTCVNKFCFSQYCAPDNPIGKCILTKSQVFLHLFDDYGTLCGKTLEVGVACKCRPYS</sequence>
<dbReference type="RefSeq" id="XP_031563382.1">
    <property type="nucleotide sequence ID" value="XM_031707522.1"/>
</dbReference>
<dbReference type="GeneID" id="116298939"/>
<dbReference type="InParanoid" id="A0A6P8ICF3"/>
<reference evidence="2" key="1">
    <citation type="submission" date="2025-08" db="UniProtKB">
        <authorList>
            <consortium name="RefSeq"/>
        </authorList>
    </citation>
    <scope>IDENTIFICATION</scope>
    <source>
        <tissue evidence="2">Tentacle</tissue>
    </source>
</reference>
<name>A0A6P8ICF3_ACTTE</name>
<proteinExistence type="predicted"/>
<accession>A0A6P8ICF3</accession>
<dbReference type="OrthoDB" id="10317192at2759"/>
<evidence type="ECO:0000313" key="2">
    <source>
        <dbReference type="RefSeq" id="XP_031563382.1"/>
    </source>
</evidence>
<keyword evidence="1" id="KW-1185">Reference proteome</keyword>
<dbReference type="AlphaFoldDB" id="A0A6P8ICF3"/>
<gene>
    <name evidence="2" type="primary">LOC116298939</name>
</gene>
<dbReference type="Proteomes" id="UP000515163">
    <property type="component" value="Unplaced"/>
</dbReference>
<dbReference type="KEGG" id="aten:116298939"/>